<keyword evidence="5" id="KW-0276">Fatty acid metabolism</keyword>
<dbReference type="AlphaFoldDB" id="A0A150WTC7"/>
<dbReference type="Proteomes" id="UP000075391">
    <property type="component" value="Unassembled WGS sequence"/>
</dbReference>
<evidence type="ECO:0000256" key="3">
    <source>
        <dbReference type="ARBA" id="ARBA00008750"/>
    </source>
</evidence>
<keyword evidence="7" id="KW-0560">Oxidoreductase</keyword>
<dbReference type="InterPro" id="IPR029045">
    <property type="entry name" value="ClpP/crotonase-like_dom_sf"/>
</dbReference>
<keyword evidence="6" id="KW-0442">Lipid degradation</keyword>
<keyword evidence="10" id="KW-0456">Lyase</keyword>
<evidence type="ECO:0000256" key="1">
    <source>
        <dbReference type="ARBA" id="ARBA00005005"/>
    </source>
</evidence>
<evidence type="ECO:0000256" key="6">
    <source>
        <dbReference type="ARBA" id="ARBA00022963"/>
    </source>
</evidence>
<keyword evidence="11" id="KW-0511">Multifunctional enzyme</keyword>
<dbReference type="CDD" id="cd06558">
    <property type="entry name" value="crotonase-like"/>
    <property type="match status" value="1"/>
</dbReference>
<evidence type="ECO:0000259" key="15">
    <source>
        <dbReference type="Pfam" id="PF02737"/>
    </source>
</evidence>
<dbReference type="InterPro" id="IPR001753">
    <property type="entry name" value="Enoyl-CoA_hydra/iso"/>
</dbReference>
<dbReference type="SUPFAM" id="SSF51735">
    <property type="entry name" value="NAD(P)-binding Rossmann-fold domains"/>
    <property type="match status" value="1"/>
</dbReference>
<dbReference type="EMBL" id="LUKF01000006">
    <property type="protein sequence ID" value="KYG69810.1"/>
    <property type="molecule type" value="Genomic_DNA"/>
</dbReference>
<comment type="caution">
    <text evidence="16">The sequence shown here is derived from an EMBL/GenBank/DDBJ whole genome shotgun (WGS) entry which is preliminary data.</text>
</comment>
<protein>
    <recommendedName>
        <fullName evidence="4">enoyl-CoA hydratase</fullName>
        <ecNumber evidence="4">4.2.1.17</ecNumber>
    </recommendedName>
</protein>
<reference evidence="16 17" key="1">
    <citation type="submission" date="2016-03" db="EMBL/GenBank/DDBJ databases">
        <authorList>
            <person name="Ploux O."/>
        </authorList>
    </citation>
    <scope>NUCLEOTIDE SEQUENCE [LARGE SCALE GENOMIC DNA]</scope>
    <source>
        <strain evidence="16 17">BER2</strain>
    </source>
</reference>
<dbReference type="FunFam" id="3.40.50.720:FF:000009">
    <property type="entry name" value="Fatty oxidation complex, alpha subunit"/>
    <property type="match status" value="1"/>
</dbReference>
<comment type="similarity">
    <text evidence="3">In the N-terminal section; belongs to the enoyl-CoA hydratase/isomerase family.</text>
</comment>
<evidence type="ECO:0000256" key="13">
    <source>
        <dbReference type="RuleBase" id="RU003707"/>
    </source>
</evidence>
<comment type="similarity">
    <text evidence="13">Belongs to the enoyl-CoA hydratase/isomerase family.</text>
</comment>
<dbReference type="Pfam" id="PF02737">
    <property type="entry name" value="3HCDH_N"/>
    <property type="match status" value="1"/>
</dbReference>
<dbReference type="GO" id="GO:0070403">
    <property type="term" value="F:NAD+ binding"/>
    <property type="evidence" value="ECO:0007669"/>
    <property type="project" value="InterPro"/>
</dbReference>
<feature type="domain" description="3-hydroxyacyl-CoA dehydrogenase NAD binding" evidence="15">
    <location>
        <begin position="322"/>
        <end position="498"/>
    </location>
</feature>
<dbReference type="EC" id="4.2.1.17" evidence="4"/>
<dbReference type="FunFam" id="3.90.226.10:FF:000011">
    <property type="entry name" value="Fatty acid oxidation complex subunit alpha"/>
    <property type="match status" value="1"/>
</dbReference>
<gene>
    <name evidence="16" type="ORF">AZI85_16315</name>
</gene>
<evidence type="ECO:0000313" key="17">
    <source>
        <dbReference type="Proteomes" id="UP000075391"/>
    </source>
</evidence>
<dbReference type="GO" id="GO:0006635">
    <property type="term" value="P:fatty acid beta-oxidation"/>
    <property type="evidence" value="ECO:0007669"/>
    <property type="project" value="UniProtKB-UniPathway"/>
</dbReference>
<evidence type="ECO:0000256" key="9">
    <source>
        <dbReference type="ARBA" id="ARBA00023098"/>
    </source>
</evidence>
<evidence type="ECO:0000256" key="4">
    <source>
        <dbReference type="ARBA" id="ARBA00012076"/>
    </source>
</evidence>
<organism evidence="16 17">
    <name type="scientific">Bdellovibrio bacteriovorus</name>
    <dbReference type="NCBI Taxonomy" id="959"/>
    <lineage>
        <taxon>Bacteria</taxon>
        <taxon>Pseudomonadati</taxon>
        <taxon>Bdellovibrionota</taxon>
        <taxon>Bdellovibrionia</taxon>
        <taxon>Bdellovibrionales</taxon>
        <taxon>Pseudobdellovibrionaceae</taxon>
        <taxon>Bdellovibrio</taxon>
    </lineage>
</organism>
<dbReference type="SUPFAM" id="SSF52096">
    <property type="entry name" value="ClpP/crotonase"/>
    <property type="match status" value="1"/>
</dbReference>
<evidence type="ECO:0000256" key="10">
    <source>
        <dbReference type="ARBA" id="ARBA00023239"/>
    </source>
</evidence>
<dbReference type="UniPathway" id="UPA00659"/>
<dbReference type="InterPro" id="IPR006180">
    <property type="entry name" value="3-OHacyl-CoA_DH_CS"/>
</dbReference>
<sequence>MSVQESIKIVPQGEIAVVVFDLVGEKVNKFSTPVMMRLKEVLEELKKSSYKAVIFKSAKPKIFIAGADIEEIKSMTTKDQFEAAVKGGQDIMNMVEDLPMPTMAAIHGACMGGGCEFILSCDYRIASDDSSTKIGLPEIQLGILPGFGGTQRMPRVIGLQAALDIILAGKSVNSKKALKSGLVDKVVHPNLLDEQAVKWAKEIISSGAKKRRKKFQPQGAVNKVLEGALGRGIVFKKAREGVLKATKGHYPAPLKALEVIQKTYGMSDREAGMRIEREGFCELGITDISKNLIHVFYLTEMVKKQNGVPGVDVKPREVKGMGILGAGTMGGGIAYVAADKGVQVRMKDLNTDALGKGLKHASDLWMKLLKRKSIDKYQYQQKMDMVSVTTDYSGFKNLDVVVEAIVEDMGIKQKVIGECAGHMRPDAIIATNTSSLSVTEMSKGHPRPEYFAGMHFFNPVNKMPLVEVIRGEKTSDETIATIFELTKKMGKMPVVVKDGPGFLVNRLLLPYMAEAAFLMQEGMSIEVVDKAYVKEFGMPMGPFELMDEVGLDVCIKVLKIFKKAFGERIEMAPCMEALEKSGRLGRKNGKGFYHYSEDGKRGDVDQSIYAALGLGQPTNPYDSKECIERGVFAMVNECSLALVEDRIVETPHEVDLAMIMGTGFPPFRGGLLKYTDTVGTQYVADQLAMYASTRKAGRLKPSVPLTNMAKSNRKFYN</sequence>
<evidence type="ECO:0000313" key="16">
    <source>
        <dbReference type="EMBL" id="KYG69810.1"/>
    </source>
</evidence>
<dbReference type="Pfam" id="PF00725">
    <property type="entry name" value="3HCDH"/>
    <property type="match status" value="1"/>
</dbReference>
<comment type="catalytic activity">
    <reaction evidence="12">
        <text>a (3S)-3-hydroxyacyl-CoA + NAD(+) = a 3-oxoacyl-CoA + NADH + H(+)</text>
        <dbReference type="Rhea" id="RHEA:22432"/>
        <dbReference type="ChEBI" id="CHEBI:15378"/>
        <dbReference type="ChEBI" id="CHEBI:57318"/>
        <dbReference type="ChEBI" id="CHEBI:57540"/>
        <dbReference type="ChEBI" id="CHEBI:57945"/>
        <dbReference type="ChEBI" id="CHEBI:90726"/>
        <dbReference type="EC" id="1.1.1.35"/>
    </reaction>
</comment>
<dbReference type="RefSeq" id="WP_063243163.1">
    <property type="nucleotide sequence ID" value="NZ_LUKF01000006.1"/>
</dbReference>
<comment type="pathway">
    <text evidence="1">Lipid metabolism; fatty acid beta-oxidation.</text>
</comment>
<dbReference type="PANTHER" id="PTHR43612">
    <property type="entry name" value="TRIFUNCTIONAL ENZYME SUBUNIT ALPHA"/>
    <property type="match status" value="1"/>
</dbReference>
<dbReference type="Pfam" id="PF00378">
    <property type="entry name" value="ECH_1"/>
    <property type="match status" value="1"/>
</dbReference>
<evidence type="ECO:0000256" key="7">
    <source>
        <dbReference type="ARBA" id="ARBA00023002"/>
    </source>
</evidence>
<dbReference type="InterPro" id="IPR006108">
    <property type="entry name" value="3HC_DH_C"/>
</dbReference>
<evidence type="ECO:0000256" key="2">
    <source>
        <dbReference type="ARBA" id="ARBA00007005"/>
    </source>
</evidence>
<dbReference type="PANTHER" id="PTHR43612:SF3">
    <property type="entry name" value="TRIFUNCTIONAL ENZYME SUBUNIT ALPHA, MITOCHONDRIAL"/>
    <property type="match status" value="1"/>
</dbReference>
<comment type="similarity">
    <text evidence="2">In the central section; belongs to the 3-hydroxyacyl-CoA dehydrogenase family.</text>
</comment>
<dbReference type="Gene3D" id="1.10.1040.50">
    <property type="match status" value="1"/>
</dbReference>
<keyword evidence="8" id="KW-0520">NAD</keyword>
<dbReference type="PROSITE" id="PS00166">
    <property type="entry name" value="ENOYL_COA_HYDRATASE"/>
    <property type="match status" value="1"/>
</dbReference>
<dbReference type="PROSITE" id="PS00067">
    <property type="entry name" value="3HCDH"/>
    <property type="match status" value="1"/>
</dbReference>
<dbReference type="InterPro" id="IPR006176">
    <property type="entry name" value="3-OHacyl-CoA_DH_NAD-bd"/>
</dbReference>
<evidence type="ECO:0000256" key="11">
    <source>
        <dbReference type="ARBA" id="ARBA00023268"/>
    </source>
</evidence>
<dbReference type="GO" id="GO:0004300">
    <property type="term" value="F:enoyl-CoA hydratase activity"/>
    <property type="evidence" value="ECO:0007669"/>
    <property type="project" value="UniProtKB-EC"/>
</dbReference>
<feature type="domain" description="3-hydroxyacyl-CoA dehydrogenase C-terminal" evidence="14">
    <location>
        <begin position="501"/>
        <end position="595"/>
    </location>
</feature>
<accession>A0A150WTC7</accession>
<dbReference type="SUPFAM" id="SSF48179">
    <property type="entry name" value="6-phosphogluconate dehydrogenase C-terminal domain-like"/>
    <property type="match status" value="2"/>
</dbReference>
<evidence type="ECO:0000256" key="5">
    <source>
        <dbReference type="ARBA" id="ARBA00022832"/>
    </source>
</evidence>
<dbReference type="Gene3D" id="3.40.50.720">
    <property type="entry name" value="NAD(P)-binding Rossmann-like Domain"/>
    <property type="match status" value="1"/>
</dbReference>
<evidence type="ECO:0000256" key="12">
    <source>
        <dbReference type="ARBA" id="ARBA00049556"/>
    </source>
</evidence>
<dbReference type="InterPro" id="IPR018376">
    <property type="entry name" value="Enoyl-CoA_hyd/isom_CS"/>
</dbReference>
<evidence type="ECO:0000256" key="8">
    <source>
        <dbReference type="ARBA" id="ARBA00023027"/>
    </source>
</evidence>
<dbReference type="Gene3D" id="3.90.226.10">
    <property type="entry name" value="2-enoyl-CoA Hydratase, Chain A, domain 1"/>
    <property type="match status" value="1"/>
</dbReference>
<dbReference type="InterPro" id="IPR036291">
    <property type="entry name" value="NAD(P)-bd_dom_sf"/>
</dbReference>
<dbReference type="InterPro" id="IPR050136">
    <property type="entry name" value="FA_oxidation_alpha_subunit"/>
</dbReference>
<dbReference type="GO" id="GO:0016509">
    <property type="term" value="F:long-chain (3S)-3-hydroxyacyl-CoA dehydrogenase (NAD+) activity"/>
    <property type="evidence" value="ECO:0007669"/>
    <property type="project" value="TreeGrafter"/>
</dbReference>
<proteinExistence type="inferred from homology"/>
<evidence type="ECO:0000259" key="14">
    <source>
        <dbReference type="Pfam" id="PF00725"/>
    </source>
</evidence>
<keyword evidence="9" id="KW-0443">Lipid metabolism</keyword>
<name>A0A150WTC7_BDEBC</name>
<dbReference type="OrthoDB" id="5289808at2"/>
<dbReference type="InterPro" id="IPR008927">
    <property type="entry name" value="6-PGluconate_DH-like_C_sf"/>
</dbReference>